<keyword evidence="4" id="KW-0175">Coiled coil</keyword>
<gene>
    <name evidence="6" type="ORF">GWK09_04205</name>
</gene>
<feature type="coiled-coil region" evidence="4">
    <location>
        <begin position="3182"/>
        <end position="3212"/>
    </location>
</feature>
<feature type="domain" description="Histidine kinase" evidence="5">
    <location>
        <begin position="3221"/>
        <end position="3460"/>
    </location>
</feature>
<keyword evidence="3" id="KW-0597">Phosphoprotein</keyword>
<dbReference type="SMART" id="SM00388">
    <property type="entry name" value="HisKA"/>
    <property type="match status" value="1"/>
</dbReference>
<keyword evidence="7" id="KW-1185">Reference proteome</keyword>
<dbReference type="PRINTS" id="PR00344">
    <property type="entry name" value="BCTRLSENSOR"/>
</dbReference>
<evidence type="ECO:0000259" key="5">
    <source>
        <dbReference type="PROSITE" id="PS50109"/>
    </source>
</evidence>
<dbReference type="InterPro" id="IPR004358">
    <property type="entry name" value="Sig_transdc_His_kin-like_C"/>
</dbReference>
<dbReference type="InterPro" id="IPR037401">
    <property type="entry name" value="SnoaL-like"/>
</dbReference>
<dbReference type="Gene3D" id="3.30.565.10">
    <property type="entry name" value="Histidine kinase-like ATPase, C-terminal domain"/>
    <property type="match status" value="1"/>
</dbReference>
<accession>A0A6P0UHS7</accession>
<dbReference type="EMBL" id="JAABOP010000001">
    <property type="protein sequence ID" value="NER09706.1"/>
    <property type="molecule type" value="Genomic_DNA"/>
</dbReference>
<evidence type="ECO:0000256" key="2">
    <source>
        <dbReference type="ARBA" id="ARBA00012438"/>
    </source>
</evidence>
<evidence type="ECO:0000313" key="6">
    <source>
        <dbReference type="EMBL" id="NER09706.1"/>
    </source>
</evidence>
<dbReference type="Pfam" id="PF02518">
    <property type="entry name" value="HATPase_c"/>
    <property type="match status" value="1"/>
</dbReference>
<protein>
    <recommendedName>
        <fullName evidence="2">histidine kinase</fullName>
        <ecNumber evidence="2">2.7.13.3</ecNumber>
    </recommendedName>
</protein>
<dbReference type="SMART" id="SM00387">
    <property type="entry name" value="HATPase_c"/>
    <property type="match status" value="1"/>
</dbReference>
<evidence type="ECO:0000313" key="7">
    <source>
        <dbReference type="Proteomes" id="UP000468443"/>
    </source>
</evidence>
<dbReference type="RefSeq" id="WP_163691749.1">
    <property type="nucleotide sequence ID" value="NZ_FXTW01000001.1"/>
</dbReference>
<comment type="caution">
    <text evidence="6">The sequence shown here is derived from an EMBL/GenBank/DDBJ whole genome shotgun (WGS) entry which is preliminary data.</text>
</comment>
<comment type="catalytic activity">
    <reaction evidence="1">
        <text>ATP + protein L-histidine = ADP + protein N-phospho-L-histidine.</text>
        <dbReference type="EC" id="2.7.13.3"/>
    </reaction>
</comment>
<dbReference type="PROSITE" id="PS50109">
    <property type="entry name" value="HIS_KIN"/>
    <property type="match status" value="1"/>
</dbReference>
<dbReference type="PANTHER" id="PTHR43065">
    <property type="entry name" value="SENSOR HISTIDINE KINASE"/>
    <property type="match status" value="1"/>
</dbReference>
<dbReference type="Pfam" id="PF13474">
    <property type="entry name" value="SnoaL_3"/>
    <property type="match status" value="1"/>
</dbReference>
<dbReference type="Gene3D" id="1.10.287.130">
    <property type="match status" value="1"/>
</dbReference>
<dbReference type="PANTHER" id="PTHR43065:SF42">
    <property type="entry name" value="TWO-COMPONENT SENSOR PPRA"/>
    <property type="match status" value="1"/>
</dbReference>
<dbReference type="CDD" id="cd00082">
    <property type="entry name" value="HisKA"/>
    <property type="match status" value="1"/>
</dbReference>
<evidence type="ECO:0000256" key="1">
    <source>
        <dbReference type="ARBA" id="ARBA00000085"/>
    </source>
</evidence>
<evidence type="ECO:0000256" key="3">
    <source>
        <dbReference type="ARBA" id="ARBA00022553"/>
    </source>
</evidence>
<proteinExistence type="predicted"/>
<dbReference type="InterPro" id="IPR036097">
    <property type="entry name" value="HisK_dim/P_sf"/>
</dbReference>
<dbReference type="SUPFAM" id="SSF55874">
    <property type="entry name" value="ATPase domain of HSP90 chaperone/DNA topoisomerase II/histidine kinase"/>
    <property type="match status" value="1"/>
</dbReference>
<dbReference type="InterPro" id="IPR003594">
    <property type="entry name" value="HATPase_dom"/>
</dbReference>
<evidence type="ECO:0000256" key="4">
    <source>
        <dbReference type="SAM" id="Coils"/>
    </source>
</evidence>
<dbReference type="EC" id="2.7.13.3" evidence="2"/>
<sequence>MKPTSRGKIATEARTVYNKVIEVFFDFASIEELDEIIHPDFLGYGTAAHEFFKDGEAVKGMAKLQAEQLKGTKFKLTRKPVIEKLLSDGSAFLILEDFELYIEDNDHNLPLRLSTILEKVSDRWVITHFHGSTPDSDIAEEEAFPMEGLRKKNEELEAKIRERTRELEIEAALERVRVASMSMQHTHEVSEVVKVLFDQLKVLNLDFIQTWISIFYLDQEYLDVWFSRFEGLNDEPICISFPASLFEETSLKSWRAGSDVNYVSFESRDEIEEFMKVCSEAAKTDYFLRIMDSLQTDTLEFIEANNKYGTLCKSGKSKPTEEEEMILKRFAKVFEQTYTRFLDLKKAEAQAREAQINLAVERVRAKALAMHRSEEIMEVVATLKNEVMSLEIPDVIAATIFLEAEENKVRMWDLSSLEKDNNDYEVPFDITFKLKKRDPHLYVKRVWENQEDYFFEEQDHKDFTRIIAWLREQDKGEIADEVKAFIEETQLSRLHHAVKRLNNGKLAIDLLNAPPEEMKTILTKMGAAFDLAYRRFEDLKKAEAQARESQIQLSLERIRARTMAMQTTDELTDVLSLLFKQFDILGIDPAFAHLTLFNEADDTFSFRITGTSGQRLIAEQIIDMASYPAWYDSYEKWKKGDPGIVDCIDYPPEVVPAVFEIMKPIFSKLPPDSKIKAENFPQGIYTTQGHCQFGYIGFNHSRRATEEEKEIVRKFAIEFGRLYQRFLDLKQAESQAREAQIEASLERVRSASMAIHKSEELHKVVLTVLQEINSLGLNIDAAHLFRFEEGDDKGLNMWIAGDGGMYPYEIYFPYIKHEIFDGIYEARKKNKNFFAIPRMSKKEKDRVYRHLLKNTKIEIPEGRQNYALKAKSAVYSVALAKHSGIALLQFSEDNTGFSADENEILRRFSNVFEQAYIRFLGLAKAEKQAREAMIEASLERIRSRSMAMHASDELNDVLSVMFGQIELLGIDAKSAHLTLMDIDNNKFSFRITGKSGAANIGEQIIDLDAMPTWKETVENWKKAKPHSHQCLVYPPEILPDLWNLIDESLKKLPVKERIRIKDFPNGVFDCEGHTKFGYIGFNNSRPPTEEEISIVIRFAREFERVYQRFLDIEKAENQAREAQIEAALERVRSQSLAMHNTSEMQLVANAVFEQLQALGMEMDVVGMSGVIEAKQDYDVWIGGAPLGSALRIPYNEDTQVQRDYNKMLKDRPELFARTYSGQVKKEYIDRLLTHGEFPKALKKKMETSDAFTTLIAPKKNSGIQVVRYSDQPYTDQDAEILKRFAGVFEQAYIRFMDLERAEAQAREAQIEASLERIRAKAMAMHASSELNEVLSVLFEQFNTLGINPVWAHLSLINLEENTFTYRMSRADKNNRLSGQVVDLDARPEWQDAVKAFKTSKPNSVSCLEFPKEVLPQIWELFEESFSSISEEYPVRMEDFPNGIFNTQGYCKFGYIGFNHNRPPTEEEKEIVVRIANEFGRVYQRFLDLQKAEAQAREAQIEASLERVRARAMAMHHSEELQDMLSVLFQQYDVLGIKPVNVFLTLFDLPNNRFVYRTSGKGGARAIGQQTVDFSATDIWMDVVHRFKEQRSEDIELIHYPVESLPDIFEILKEAITSVPEEHQIKPEDFPDGIYTTHGTNEYGFLGVNHTRPCTEKENEIIVRFSREFGRIYRRFLDLQKAEAQAREAQIEAALERVRARTMAMHNTEDIAATVTTFFNELMGLHPDSSIRCGIGILSQSEHMELWTASVKDDSETVLHSGTLDMSLHPLLEGVKKTWERKAKTFSYELIGTEVKKYFNILNRAPDYPVHFDLDALPKSVYHNSFVFKDGTLFVFTEAPLKDEIRSVVVRFAAVFGQTYTRYLDLQKAEAQARESQIQLALERVRARSLAMQSSDELHEVLGVLFRQFDDLGIQPVNVFLSLFDREKRTLTYRASGKSGKRIPGKQVVEVDSMEALRALYDKWLTDNSDAVEMIFYPREVLPQLFGIFSETFSSMPKADRMGPEDFPEGGYSIAGYTPFGYLGYDHQRKATEEEQQILSRFCTEFTRVYQRFLDLQKVEAQAREARIEAALEKVRSQSLAMHTTGEMQEVANAIYEQLHALGLDMEAVGMSGAIEAREDYDVWVGGVPFGKALRIPYNEQTKIQRDYNKAIKDRPELFARTYTGKVKEEYINHLLTHGSFPAALKKKMKTSKAFSTSIAFARNSSIQILRYTNQPYSEEDNEILKRFSRVFEQAYIRFRDLERAEAQAREAQIEASLERVRARAMGMQKSEELSDVLAVLFQQFDVLGIRPINVWLSLYNAEDRTFTYRATGTSGKRIHKHQVIDLDAMDIWKESVEQWEKGTAEAVIVTHYPPEILPQLMEVFAETFSAMPEEERIKAEDLPQGGYNVQGYCKFGFIGFNHIRVPTEEEKEILKKFATEFERLYQRFIDIEKAEVQAREAQIESALERVRSRSLAMQKPDELQEVVAVVAEELKKLGVVLDVGGVVLCTYFDDSKDVIHWTASEDPKHPSVPFFLPYFEDTLFDEAWESKLRGDTYFAKDFSFEVKNAWFKKAFEISDYRNLPDEYKKQLLDSKSHGLAFAWAKNSAIMVPSLEGNLPSEAEKEILLRFARVFEQAYIRFMDLQKSEEQAREAKIEMALEKVRARTMAMHKSEELGEVAAVLFEQISALTYAPERFNIAIGNREEAFFDIWVTDQKGHEVSKRFMFQVDKSPVVKEVFNAWGKERFIVQDLHGKKLQEWVRYMEEEIGLPFDKARLSEHRYINSVFFSHGCIGITTNEPPETETLELIERFAKVFQQTYVRFLDLQKAEAQAREAQIEVALERVRSRAMAMHQSDELTEELGVLFDQFDFLGINPVLTHLTLMDEENETFTLRISRGGNERTIAEQRIDINAVESWKQSFENWKRSDLHAVDCIDYSPEILPYVWELMDEVMSALPEDQKIRPSDFPDGLYTTQGHCKYGYIGINQTRKATQEEKEIVIRFAKEFGRLYQRFLDLQQAEERAREALKQASLDRVRGQIASMRSTEDLERITPLIWNELTALGVPFIRCGVFIVDESSRTVQAFLSAPDGRSLGAMKIPFDADKDTAATVAHWKKGEVYRTHWDKGQFLAFMATMMDLGQVRDNREYQGAEQPPDSLFLHFLPFTQGMLYVGNTVSLDQEQMEAVGSLADAFAIAYARYEDFAKLEKTKKQVEKTLNELRATQNQLVQSEKMASLGELTAGIAHEIQNPLNFVNNFSEVSVELMEEMEEEMNKGDLEEVKAIMEDIKQNLDKIHHHGKRADGIVKGMLQHSRASSGEKELTDLNILADEYLRLAYHGLRAKDKSFNATLETQFDESLGKIRVVPQEIGRVILNLITNAFHVVKEKKEKAGEGFMPTVTVTTRKNVKGVEIAVKDNGNGIPEAIRDKIFQPFFTTKPTGQGTGLGLSMSYDIVTKGHGGSLEVDTTQGVGTVFTICLPTETKNDKP</sequence>
<dbReference type="InterPro" id="IPR005467">
    <property type="entry name" value="His_kinase_dom"/>
</dbReference>
<reference evidence="6 7" key="1">
    <citation type="submission" date="2020-01" db="EMBL/GenBank/DDBJ databases">
        <title>Muriicola jejuensis KCTC 22299.</title>
        <authorList>
            <person name="Wang G."/>
        </authorList>
    </citation>
    <scope>NUCLEOTIDE SEQUENCE [LARGE SCALE GENOMIC DNA]</scope>
    <source>
        <strain evidence="6 7">KCTC 22299</strain>
    </source>
</reference>
<dbReference type="InterPro" id="IPR003661">
    <property type="entry name" value="HisK_dim/P_dom"/>
</dbReference>
<dbReference type="Proteomes" id="UP000468443">
    <property type="component" value="Unassembled WGS sequence"/>
</dbReference>
<name>A0A6P0UHS7_9FLAO</name>
<dbReference type="GO" id="GO:0000155">
    <property type="term" value="F:phosphorelay sensor kinase activity"/>
    <property type="evidence" value="ECO:0007669"/>
    <property type="project" value="InterPro"/>
</dbReference>
<organism evidence="6 7">
    <name type="scientific">Muriicola jejuensis</name>
    <dbReference type="NCBI Taxonomy" id="504488"/>
    <lineage>
        <taxon>Bacteria</taxon>
        <taxon>Pseudomonadati</taxon>
        <taxon>Bacteroidota</taxon>
        <taxon>Flavobacteriia</taxon>
        <taxon>Flavobacteriales</taxon>
        <taxon>Flavobacteriaceae</taxon>
        <taxon>Muriicola</taxon>
    </lineage>
</organism>
<dbReference type="InterPro" id="IPR036890">
    <property type="entry name" value="HATPase_C_sf"/>
</dbReference>
<dbReference type="SUPFAM" id="SSF47384">
    <property type="entry name" value="Homodimeric domain of signal transducing histidine kinase"/>
    <property type="match status" value="1"/>
</dbReference>
<feature type="coiled-coil region" evidence="4">
    <location>
        <begin position="146"/>
        <end position="173"/>
    </location>
</feature>